<dbReference type="InterPro" id="IPR050836">
    <property type="entry name" value="SDS22/Internalin_LRR"/>
</dbReference>
<dbReference type="EMBL" id="MIKB01000001">
    <property type="protein sequence ID" value="OEG19604.1"/>
    <property type="molecule type" value="Genomic_DNA"/>
</dbReference>
<dbReference type="PANTHER" id="PTHR46652:SF3">
    <property type="entry name" value="LEUCINE-RICH REPEAT-CONTAINING PROTEIN 9"/>
    <property type="match status" value="1"/>
</dbReference>
<dbReference type="InterPro" id="IPR001611">
    <property type="entry name" value="Leu-rich_rpt"/>
</dbReference>
<evidence type="ECO:0000256" key="2">
    <source>
        <dbReference type="ARBA" id="ARBA00022737"/>
    </source>
</evidence>
<dbReference type="SUPFAM" id="SSF52075">
    <property type="entry name" value="Outer arm dynein light chain 1"/>
    <property type="match status" value="1"/>
</dbReference>
<keyword evidence="2" id="KW-0677">Repeat</keyword>
<feature type="domain" description="Bacterial Ig" evidence="3">
    <location>
        <begin position="43"/>
        <end position="125"/>
    </location>
</feature>
<dbReference type="OrthoDB" id="2786233at2"/>
<proteinExistence type="predicted"/>
<feature type="domain" description="Bacterial Ig" evidence="3">
    <location>
        <begin position="219"/>
        <end position="300"/>
    </location>
</feature>
<dbReference type="Gene3D" id="1.10.8.390">
    <property type="entry name" value="Internalin N-terminal Cap domain-like"/>
    <property type="match status" value="1"/>
</dbReference>
<evidence type="ECO:0000313" key="5">
    <source>
        <dbReference type="Proteomes" id="UP000094764"/>
    </source>
</evidence>
<gene>
    <name evidence="4" type="ORF">BCR23_02625</name>
</gene>
<organism evidence="4 5">
    <name type="scientific">Enterococcus quebecensis</name>
    <dbReference type="NCBI Taxonomy" id="903983"/>
    <lineage>
        <taxon>Bacteria</taxon>
        <taxon>Bacillati</taxon>
        <taxon>Bacillota</taxon>
        <taxon>Bacilli</taxon>
        <taxon>Lactobacillales</taxon>
        <taxon>Enterococcaceae</taxon>
        <taxon>Enterococcus</taxon>
    </lineage>
</organism>
<dbReference type="STRING" id="903983.BCR23_02625"/>
<evidence type="ECO:0000313" key="4">
    <source>
        <dbReference type="EMBL" id="OEG19604.1"/>
    </source>
</evidence>
<evidence type="ECO:0000256" key="1">
    <source>
        <dbReference type="ARBA" id="ARBA00022614"/>
    </source>
</evidence>
<comment type="caution">
    <text evidence="4">The sequence shown here is derived from an EMBL/GenBank/DDBJ whole genome shotgun (WGS) entry which is preliminary data.</text>
</comment>
<sequence length="578" mass="65167">MYEKKLFVIGSIFLVSSSFCTPLSVLAEETLPSPIELNFSLEGKFIPDSFTLNIDEYVTGEVTGKKIKRVELHINDEFVDKTRPFSDGTFELDAKNLIKQQTDKVEVIAFGSQNGNDQIQSQLVPIIVEEMILTVNDFTLHDNSISGTAGNRADSVSLFVDDELLKTVDINNDETFTIPLDSDEITGIEDSVTIVSSLMNKELTRTTVTINPFDLRASIDDFLLGESTSISGKLSGNGLKKAHTVRLYVNKKRRGDSQLNSNTSFVIKARNFIKNLNDTVTIAILDKNEKELARYNIAVISPQEKDPAKQIKEWFPDPNFASAVARYLRKPIDSIVTKEDLASGPSEIFHGAYNKIKSIESIQYLARVTSFSLEHNDIEDLTPFTKADKYELLRSFYLSHNRIKDITPICELLNIDELPPRLINLHLDFNQLDNNAIKALAKTSAFDTLIHLTLNNNHIDDFSDIADGSFIHPYGQSEDTTTPHWSARFQYISLPKQQYTDSFEFEIPAKNIHGSPMLEIDKNGTTAGWRLDGNKLIWDEIGDRVRELIVTVVDRSVDHSPRHYGPSVTYIIPIEQLR</sequence>
<dbReference type="InterPro" id="IPR032675">
    <property type="entry name" value="LRR_dom_sf"/>
</dbReference>
<dbReference type="Gene3D" id="3.80.10.10">
    <property type="entry name" value="Ribonuclease Inhibitor"/>
    <property type="match status" value="1"/>
</dbReference>
<accession>A0A1E5H3Y0</accession>
<dbReference type="Proteomes" id="UP000094764">
    <property type="component" value="Unassembled WGS sequence"/>
</dbReference>
<reference evidence="5" key="1">
    <citation type="submission" date="2016-09" db="EMBL/GenBank/DDBJ databases">
        <authorList>
            <person name="Gulvik C.A."/>
        </authorList>
    </citation>
    <scope>NUCLEOTIDE SEQUENCE [LARGE SCALE GENOMIC DNA]</scope>
    <source>
        <strain evidence="5">LMG 26306</strain>
    </source>
</reference>
<dbReference type="InterPro" id="IPR046746">
    <property type="entry name" value="Big_15"/>
</dbReference>
<keyword evidence="5" id="KW-1185">Reference proteome</keyword>
<dbReference type="PANTHER" id="PTHR46652">
    <property type="entry name" value="LEUCINE-RICH REPEAT AND IQ DOMAIN-CONTAINING PROTEIN 1-RELATED"/>
    <property type="match status" value="1"/>
</dbReference>
<dbReference type="Pfam" id="PF20622">
    <property type="entry name" value="Big_15"/>
    <property type="match status" value="2"/>
</dbReference>
<dbReference type="AlphaFoldDB" id="A0A1E5H3Y0"/>
<protein>
    <recommendedName>
        <fullName evidence="3">Bacterial Ig domain-containing protein</fullName>
    </recommendedName>
</protein>
<dbReference type="RefSeq" id="WP_069633943.1">
    <property type="nucleotide sequence ID" value="NZ_JXKZ01000003.1"/>
</dbReference>
<keyword evidence="1" id="KW-0433">Leucine-rich repeat</keyword>
<evidence type="ECO:0000259" key="3">
    <source>
        <dbReference type="Pfam" id="PF20622"/>
    </source>
</evidence>
<name>A0A1E5H3Y0_9ENTE</name>
<dbReference type="PROSITE" id="PS51450">
    <property type="entry name" value="LRR"/>
    <property type="match status" value="1"/>
</dbReference>